<gene>
    <name evidence="1" type="ORF">HKD39_10860</name>
</gene>
<organism evidence="1 2">
    <name type="scientific">Nakamurella aerolata</name>
    <dbReference type="NCBI Taxonomy" id="1656892"/>
    <lineage>
        <taxon>Bacteria</taxon>
        <taxon>Bacillati</taxon>
        <taxon>Actinomycetota</taxon>
        <taxon>Actinomycetes</taxon>
        <taxon>Nakamurellales</taxon>
        <taxon>Nakamurellaceae</taxon>
        <taxon>Nakamurella</taxon>
    </lineage>
</organism>
<proteinExistence type="predicted"/>
<reference evidence="1 2" key="1">
    <citation type="submission" date="2020-05" db="EMBL/GenBank/DDBJ databases">
        <title>Nakamurella sp. DB0629 isolated from air conditioner.</title>
        <authorList>
            <person name="Kim D.H."/>
            <person name="Kim D.-U."/>
        </authorList>
    </citation>
    <scope>NUCLEOTIDE SEQUENCE [LARGE SCALE GENOMIC DNA]</scope>
    <source>
        <strain evidence="1 2">DB0629</strain>
    </source>
</reference>
<sequence length="194" mass="20714">MAARTELPNALLRRITDAGYYPELVADTLDLAVGGEPVRSFFVHAETTFDLDTVRRHLTALVLTSSRLVFVHADDHGGDDEHGEVPHAVATTESVALEAIRAVGVTHVVANPQRYRAGKFGREINLLINWGGVQRLDLEQASCGDPNCDADHGYTGALMGDDLPLRISADAEGADAVSDAIAFARELSAAVAAR</sequence>
<dbReference type="Proteomes" id="UP000562984">
    <property type="component" value="Unassembled WGS sequence"/>
</dbReference>
<name>A0A849A6R7_9ACTN</name>
<keyword evidence="2" id="KW-1185">Reference proteome</keyword>
<comment type="caution">
    <text evidence="1">The sequence shown here is derived from an EMBL/GenBank/DDBJ whole genome shotgun (WGS) entry which is preliminary data.</text>
</comment>
<evidence type="ECO:0000313" key="1">
    <source>
        <dbReference type="EMBL" id="NNG36205.1"/>
    </source>
</evidence>
<dbReference type="RefSeq" id="WP_171199878.1">
    <property type="nucleotide sequence ID" value="NZ_JABEND010000005.1"/>
</dbReference>
<protein>
    <submittedName>
        <fullName evidence="1">Phosphodiesterase</fullName>
    </submittedName>
</protein>
<evidence type="ECO:0000313" key="2">
    <source>
        <dbReference type="Proteomes" id="UP000562984"/>
    </source>
</evidence>
<dbReference type="AlphaFoldDB" id="A0A849A6R7"/>
<dbReference type="EMBL" id="JABEND010000005">
    <property type="protein sequence ID" value="NNG36205.1"/>
    <property type="molecule type" value="Genomic_DNA"/>
</dbReference>
<dbReference type="Pfam" id="PF19461">
    <property type="entry name" value="DUF5998"/>
    <property type="match status" value="1"/>
</dbReference>
<dbReference type="InterPro" id="IPR046040">
    <property type="entry name" value="DUF5998"/>
</dbReference>
<accession>A0A849A6R7</accession>